<dbReference type="Pfam" id="PF00437">
    <property type="entry name" value="T2SSE"/>
    <property type="match status" value="1"/>
</dbReference>
<dbReference type="CDD" id="cd01130">
    <property type="entry name" value="VirB11-like_ATPase"/>
    <property type="match status" value="1"/>
</dbReference>
<name>A0A844FXN6_9BACT</name>
<proteinExistence type="inferred from homology"/>
<organism evidence="3 4">
    <name type="scientific">Victivallis lenta</name>
    <dbReference type="NCBI Taxonomy" id="2606640"/>
    <lineage>
        <taxon>Bacteria</taxon>
        <taxon>Pseudomonadati</taxon>
        <taxon>Lentisphaerota</taxon>
        <taxon>Lentisphaeria</taxon>
        <taxon>Victivallales</taxon>
        <taxon>Victivallaceae</taxon>
        <taxon>Victivallis</taxon>
    </lineage>
</organism>
<dbReference type="PANTHER" id="PTHR30486">
    <property type="entry name" value="TWITCHING MOTILITY PROTEIN PILT"/>
    <property type="match status" value="1"/>
</dbReference>
<dbReference type="Gene3D" id="2.60.200.20">
    <property type="match status" value="1"/>
</dbReference>
<dbReference type="SUPFAM" id="SSF52540">
    <property type="entry name" value="P-loop containing nucleoside triphosphate hydrolases"/>
    <property type="match status" value="1"/>
</dbReference>
<dbReference type="RefSeq" id="WP_106054855.1">
    <property type="nucleotide sequence ID" value="NZ_VUNS01000002.1"/>
</dbReference>
<dbReference type="Gene3D" id="3.40.50.300">
    <property type="entry name" value="P-loop containing nucleotide triphosphate hydrolases"/>
    <property type="match status" value="1"/>
</dbReference>
<dbReference type="Pfam" id="PF00498">
    <property type="entry name" value="FHA"/>
    <property type="match status" value="1"/>
</dbReference>
<feature type="domain" description="FHA" evidence="2">
    <location>
        <begin position="23"/>
        <end position="72"/>
    </location>
</feature>
<dbReference type="PROSITE" id="PS50006">
    <property type="entry name" value="FHA_DOMAIN"/>
    <property type="match status" value="1"/>
</dbReference>
<comment type="caution">
    <text evidence="3">The sequence shown here is derived from an EMBL/GenBank/DDBJ whole genome shotgun (WGS) entry which is preliminary data.</text>
</comment>
<dbReference type="AlphaFoldDB" id="A0A844FXN6"/>
<gene>
    <name evidence="3" type="ORF">FYJ85_03095</name>
</gene>
<comment type="similarity">
    <text evidence="1">Belongs to the GSP E family.</text>
</comment>
<dbReference type="PANTHER" id="PTHR30486:SF15">
    <property type="entry name" value="TYPE II_IV SECRETION SYSTEM ATPASE"/>
    <property type="match status" value="1"/>
</dbReference>
<dbReference type="InterPro" id="IPR050921">
    <property type="entry name" value="T4SS_GSP_E_ATPase"/>
</dbReference>
<dbReference type="EMBL" id="VUNS01000002">
    <property type="protein sequence ID" value="MST96030.1"/>
    <property type="molecule type" value="Genomic_DNA"/>
</dbReference>
<dbReference type="InterPro" id="IPR001482">
    <property type="entry name" value="T2SS/T4SS_dom"/>
</dbReference>
<dbReference type="Gene3D" id="3.30.450.380">
    <property type="match status" value="1"/>
</dbReference>
<dbReference type="SUPFAM" id="SSF49879">
    <property type="entry name" value="SMAD/FHA domain"/>
    <property type="match status" value="1"/>
</dbReference>
<evidence type="ECO:0000313" key="4">
    <source>
        <dbReference type="Proteomes" id="UP000435649"/>
    </source>
</evidence>
<dbReference type="GO" id="GO:0016887">
    <property type="term" value="F:ATP hydrolysis activity"/>
    <property type="evidence" value="ECO:0007669"/>
    <property type="project" value="InterPro"/>
</dbReference>
<dbReference type="SMART" id="SM00240">
    <property type="entry name" value="FHA"/>
    <property type="match status" value="1"/>
</dbReference>
<protein>
    <submittedName>
        <fullName evidence="3">FHA domain-containing protein</fullName>
    </submittedName>
</protein>
<evidence type="ECO:0000259" key="2">
    <source>
        <dbReference type="PROSITE" id="PS50006"/>
    </source>
</evidence>
<accession>A0A844FXN6</accession>
<sequence>MLELEILQPGVPAAAAQLPPGAYLVGSGAECHIRLKRPEISSRHAQLIVRDNRLLVMDLGSRNGTGMEDGSTLFPNQPYDIPFGTKIRIGKAVLRVRPQAEPVKQGAAVPPVPAARPGTAALRPEEPKLRLDGLTPARQEIPVLRVSGIPEKLRPIVQEIKKQAHRELLKRLNLKKLAVSGVSGEDLARQARSMIREILSQLTIPLPPEIDLPLVEKELFQEAVGLGPLEALIERDDLTEIMVNGPDQVFVEKNGILYRTDTAFAGSSQVLSAIERIVSPLGRRIDESSPMVDARLPDGSRVNAIIPPLSLVGPTITIRKFSRKPLQAEDLVRFGSVSPEIIRFLAICVAVRKNILISGGTGSGKTTLLNVLSSFLPNSERIVTIEDAAELQLHQEHLVRLESRPPNVEGKGAVTIRDLVRNALRMRPDRIVVGECRGGEALDMLQAMNTGHDGSLTTIHANSARDALARLETLVLMAGFDLPLRAIREQVASAIQIVVQINRERDGSRKLVSVSEITKMEGDVITMQDLFVFRQTGWDEENRIVGVYEPTGGLPTFLDEIERAKIACDIGMFNPKKREES</sequence>
<dbReference type="InterPro" id="IPR027417">
    <property type="entry name" value="P-loop_NTPase"/>
</dbReference>
<evidence type="ECO:0000313" key="3">
    <source>
        <dbReference type="EMBL" id="MST96030.1"/>
    </source>
</evidence>
<dbReference type="InterPro" id="IPR000253">
    <property type="entry name" value="FHA_dom"/>
</dbReference>
<dbReference type="Proteomes" id="UP000435649">
    <property type="component" value="Unassembled WGS sequence"/>
</dbReference>
<reference evidence="3 4" key="1">
    <citation type="submission" date="2019-08" db="EMBL/GenBank/DDBJ databases">
        <title>In-depth cultivation of the pig gut microbiome towards novel bacterial diversity and tailored functional studies.</title>
        <authorList>
            <person name="Wylensek D."/>
            <person name="Hitch T.C.A."/>
            <person name="Clavel T."/>
        </authorList>
    </citation>
    <scope>NUCLEOTIDE SEQUENCE [LARGE SCALE GENOMIC DNA]</scope>
    <source>
        <strain evidence="3 4">BBE-744-WT-12</strain>
    </source>
</reference>
<dbReference type="CDD" id="cd00060">
    <property type="entry name" value="FHA"/>
    <property type="match status" value="1"/>
</dbReference>
<dbReference type="InterPro" id="IPR008984">
    <property type="entry name" value="SMAD_FHA_dom_sf"/>
</dbReference>
<keyword evidence="4" id="KW-1185">Reference proteome</keyword>
<evidence type="ECO:0000256" key="1">
    <source>
        <dbReference type="ARBA" id="ARBA00006611"/>
    </source>
</evidence>